<dbReference type="Proteomes" id="UP001470230">
    <property type="component" value="Unassembled WGS sequence"/>
</dbReference>
<name>A0ABR2IY52_9EUKA</name>
<feature type="compositionally biased region" description="Acidic residues" evidence="1">
    <location>
        <begin position="32"/>
        <end position="41"/>
    </location>
</feature>
<evidence type="ECO:0000256" key="1">
    <source>
        <dbReference type="SAM" id="MobiDB-lite"/>
    </source>
</evidence>
<organism evidence="2 3">
    <name type="scientific">Tritrichomonas musculus</name>
    <dbReference type="NCBI Taxonomy" id="1915356"/>
    <lineage>
        <taxon>Eukaryota</taxon>
        <taxon>Metamonada</taxon>
        <taxon>Parabasalia</taxon>
        <taxon>Tritrichomonadida</taxon>
        <taxon>Tritrichomonadidae</taxon>
        <taxon>Tritrichomonas</taxon>
    </lineage>
</organism>
<keyword evidence="3" id="KW-1185">Reference proteome</keyword>
<evidence type="ECO:0000313" key="3">
    <source>
        <dbReference type="Proteomes" id="UP001470230"/>
    </source>
</evidence>
<evidence type="ECO:0000313" key="2">
    <source>
        <dbReference type="EMBL" id="KAK8870221.1"/>
    </source>
</evidence>
<sequence>MNANKLTVNELLEDEEERPKTSNAGRVHSTDTEAEAEAEAESEQRQEKFSGRRMKENKNINIEYEAKQENKNDKKNRNGFERLISRLPSYEYEIPTKTKNQRNQKNKISDDRYYNIDKLKTDNNRFISYLDAFSYIAEHCQKYHEKYTRDKCRQYLKECYIIDFSHDEFIPILTHLSQKEFNKYFSKTQRELKYM</sequence>
<dbReference type="EMBL" id="JAPFFF010000014">
    <property type="protein sequence ID" value="KAK8870221.1"/>
    <property type="molecule type" value="Genomic_DNA"/>
</dbReference>
<accession>A0ABR2IY52</accession>
<reference evidence="2 3" key="1">
    <citation type="submission" date="2024-04" db="EMBL/GenBank/DDBJ databases">
        <title>Tritrichomonas musculus Genome.</title>
        <authorList>
            <person name="Alves-Ferreira E."/>
            <person name="Grigg M."/>
            <person name="Lorenzi H."/>
            <person name="Galac M."/>
        </authorList>
    </citation>
    <scope>NUCLEOTIDE SEQUENCE [LARGE SCALE GENOMIC DNA]</scope>
    <source>
        <strain evidence="2 3">EAF2021</strain>
    </source>
</reference>
<proteinExistence type="predicted"/>
<comment type="caution">
    <text evidence="2">The sequence shown here is derived from an EMBL/GenBank/DDBJ whole genome shotgun (WGS) entry which is preliminary data.</text>
</comment>
<gene>
    <name evidence="2" type="ORF">M9Y10_008098</name>
</gene>
<protein>
    <submittedName>
        <fullName evidence="2">Uncharacterized protein</fullName>
    </submittedName>
</protein>
<feature type="compositionally biased region" description="Basic and acidic residues" evidence="1">
    <location>
        <begin position="42"/>
        <end position="56"/>
    </location>
</feature>
<feature type="region of interest" description="Disordered" evidence="1">
    <location>
        <begin position="1"/>
        <end position="56"/>
    </location>
</feature>